<keyword evidence="3" id="KW-1185">Reference proteome</keyword>
<comment type="caution">
    <text evidence="2">The sequence shown here is derived from an EMBL/GenBank/DDBJ whole genome shotgun (WGS) entry which is preliminary data.</text>
</comment>
<dbReference type="AlphaFoldDB" id="A0AAP0JT30"/>
<dbReference type="Proteomes" id="UP001419268">
    <property type="component" value="Unassembled WGS sequence"/>
</dbReference>
<reference evidence="2 3" key="1">
    <citation type="submission" date="2024-01" db="EMBL/GenBank/DDBJ databases">
        <title>Genome assemblies of Stephania.</title>
        <authorList>
            <person name="Yang L."/>
        </authorList>
    </citation>
    <scope>NUCLEOTIDE SEQUENCE [LARGE SCALE GENOMIC DNA]</scope>
    <source>
        <strain evidence="2">JXDWG</strain>
        <tissue evidence="2">Leaf</tissue>
    </source>
</reference>
<name>A0AAP0JT30_9MAGN</name>
<feature type="region of interest" description="Disordered" evidence="1">
    <location>
        <begin position="1"/>
        <end position="27"/>
    </location>
</feature>
<dbReference type="EMBL" id="JBBNAG010000004">
    <property type="protein sequence ID" value="KAK9139662.1"/>
    <property type="molecule type" value="Genomic_DNA"/>
</dbReference>
<evidence type="ECO:0000313" key="2">
    <source>
        <dbReference type="EMBL" id="KAK9139662.1"/>
    </source>
</evidence>
<protein>
    <submittedName>
        <fullName evidence="2">Uncharacterized protein</fullName>
    </submittedName>
</protein>
<proteinExistence type="predicted"/>
<organism evidence="2 3">
    <name type="scientific">Stephania cephalantha</name>
    <dbReference type="NCBI Taxonomy" id="152367"/>
    <lineage>
        <taxon>Eukaryota</taxon>
        <taxon>Viridiplantae</taxon>
        <taxon>Streptophyta</taxon>
        <taxon>Embryophyta</taxon>
        <taxon>Tracheophyta</taxon>
        <taxon>Spermatophyta</taxon>
        <taxon>Magnoliopsida</taxon>
        <taxon>Ranunculales</taxon>
        <taxon>Menispermaceae</taxon>
        <taxon>Menispermoideae</taxon>
        <taxon>Cissampelideae</taxon>
        <taxon>Stephania</taxon>
    </lineage>
</organism>
<gene>
    <name evidence="2" type="ORF">Scep_009343</name>
</gene>
<feature type="compositionally biased region" description="Basic residues" evidence="1">
    <location>
        <begin position="1"/>
        <end position="10"/>
    </location>
</feature>
<accession>A0AAP0JT30</accession>
<evidence type="ECO:0000256" key="1">
    <source>
        <dbReference type="SAM" id="MobiDB-lite"/>
    </source>
</evidence>
<evidence type="ECO:0000313" key="3">
    <source>
        <dbReference type="Proteomes" id="UP001419268"/>
    </source>
</evidence>
<sequence>MARKQARARQRTADGATRMSSPTAAAVAAATARGTAWSNSAVARCRADRSPTRQQQWTMRCDFDEARRRDGLLVENLSLKLLLVEWSIGK</sequence>